<comment type="caution">
    <text evidence="1">The sequence shown here is derived from an EMBL/GenBank/DDBJ whole genome shotgun (WGS) entry which is preliminary data.</text>
</comment>
<keyword evidence="2" id="KW-1185">Reference proteome</keyword>
<gene>
    <name evidence="1" type="ORF">K9V48_02615</name>
</gene>
<evidence type="ECO:0000313" key="2">
    <source>
        <dbReference type="Proteomes" id="UP001165287"/>
    </source>
</evidence>
<protein>
    <recommendedName>
        <fullName evidence="3">BclA C-terminal domain-containing protein</fullName>
    </recommendedName>
</protein>
<accession>A0ABS7UM86</accession>
<organism evidence="1 2">
    <name type="scientific">Metabacillus rhizolycopersici</name>
    <dbReference type="NCBI Taxonomy" id="2875709"/>
    <lineage>
        <taxon>Bacteria</taxon>
        <taxon>Bacillati</taxon>
        <taxon>Bacillota</taxon>
        <taxon>Bacilli</taxon>
        <taxon>Bacillales</taxon>
        <taxon>Bacillaceae</taxon>
        <taxon>Metabacillus</taxon>
    </lineage>
</organism>
<reference evidence="1" key="1">
    <citation type="submission" date="2024-05" db="EMBL/GenBank/DDBJ databases">
        <title>Metabacillus sp. nov., isolated from the rhizosphere soil of tomato plants.</title>
        <authorList>
            <person name="Ma R."/>
        </authorList>
    </citation>
    <scope>NUCLEOTIDE SEQUENCE</scope>
    <source>
        <strain evidence="1">DBTR6</strain>
    </source>
</reference>
<dbReference type="EMBL" id="JAIQUM010000003">
    <property type="protein sequence ID" value="MBZ5749159.1"/>
    <property type="molecule type" value="Genomic_DNA"/>
</dbReference>
<evidence type="ECO:0008006" key="3">
    <source>
        <dbReference type="Google" id="ProtNLM"/>
    </source>
</evidence>
<evidence type="ECO:0000313" key="1">
    <source>
        <dbReference type="EMBL" id="MBZ5749159.1"/>
    </source>
</evidence>
<proteinExistence type="predicted"/>
<dbReference type="InterPro" id="IPR008983">
    <property type="entry name" value="Tumour_necrosis_fac-like_dom"/>
</dbReference>
<dbReference type="RefSeq" id="WP_224136654.1">
    <property type="nucleotide sequence ID" value="NZ_JAIQUM010000003.1"/>
</dbReference>
<sequence>MAFGSLYTDVKLHPIIEGENLEFDSMGPAVGAALDITANSITLLTAGVYEITANVTVRLSPGNESVIFGIYNGDNFISGSRFQASVGKITTVTLTIGKIVQSHVSEGDVISIRAIESNGCPEYLESSLTVKCIL</sequence>
<name>A0ABS7UM86_9BACI</name>
<dbReference type="Proteomes" id="UP001165287">
    <property type="component" value="Unassembled WGS sequence"/>
</dbReference>
<dbReference type="Gene3D" id="2.60.120.40">
    <property type="match status" value="1"/>
</dbReference>